<dbReference type="AlphaFoldDB" id="A0A1H3FYF0"/>
<dbReference type="Gene3D" id="1.10.3720.10">
    <property type="entry name" value="MetI-like"/>
    <property type="match status" value="1"/>
</dbReference>
<evidence type="ECO:0000256" key="5">
    <source>
        <dbReference type="ARBA" id="ARBA00022989"/>
    </source>
</evidence>
<evidence type="ECO:0000256" key="2">
    <source>
        <dbReference type="ARBA" id="ARBA00022448"/>
    </source>
</evidence>
<dbReference type="InterPro" id="IPR000515">
    <property type="entry name" value="MetI-like"/>
</dbReference>
<evidence type="ECO:0000256" key="3">
    <source>
        <dbReference type="ARBA" id="ARBA00022475"/>
    </source>
</evidence>
<keyword evidence="2 7" id="KW-0813">Transport</keyword>
<evidence type="ECO:0000256" key="1">
    <source>
        <dbReference type="ARBA" id="ARBA00004651"/>
    </source>
</evidence>
<feature type="transmembrane region" description="Helical" evidence="7">
    <location>
        <begin position="63"/>
        <end position="89"/>
    </location>
</feature>
<dbReference type="InterPro" id="IPR035906">
    <property type="entry name" value="MetI-like_sf"/>
</dbReference>
<feature type="transmembrane region" description="Helical" evidence="7">
    <location>
        <begin position="262"/>
        <end position="279"/>
    </location>
</feature>
<feature type="domain" description="ABC transmembrane type-1" evidence="8">
    <location>
        <begin position="65"/>
        <end position="276"/>
    </location>
</feature>
<feature type="transmembrane region" description="Helical" evidence="7">
    <location>
        <begin position="110"/>
        <end position="131"/>
    </location>
</feature>
<dbReference type="InterPro" id="IPR051393">
    <property type="entry name" value="ABC_transporter_permease"/>
</dbReference>
<dbReference type="SUPFAM" id="SSF161098">
    <property type="entry name" value="MetI-like"/>
    <property type="match status" value="1"/>
</dbReference>
<sequence length="287" mass="32767">MNFTKRTYWLFLLPALLALLLVLIIPFVQGIYFSFTQYDGFHVNEFVGLDNYKRLFTDDQFVYSLWFTAGFSIASVIGINVIGLSLALLVTQKLGKISTVFRTVYFMPNLIGGIILGFIWQFIFLKAFTGIADWTGLEIFRGWLSNTETGFWGLVILFVWQMSGYIMVIYISFLNNVPQELMEAATIDGANSWQSFWKVKFPLIAPAFTVSLFLTLSNAFKVYDQNMALTAGGPFGSTEMVTMNIYNTAFKVQEMGYAQAKAIIFLIIITFISVIQLYFTRRRETEL</sequence>
<evidence type="ECO:0000256" key="4">
    <source>
        <dbReference type="ARBA" id="ARBA00022692"/>
    </source>
</evidence>
<comment type="subcellular location">
    <subcellularLocation>
        <location evidence="1 7">Cell membrane</location>
        <topology evidence="1 7">Multi-pass membrane protein</topology>
    </subcellularLocation>
</comment>
<keyword evidence="3" id="KW-1003">Cell membrane</keyword>
<dbReference type="Pfam" id="PF00528">
    <property type="entry name" value="BPD_transp_1"/>
    <property type="match status" value="1"/>
</dbReference>
<evidence type="ECO:0000313" key="9">
    <source>
        <dbReference type="EMBL" id="SDX96021.1"/>
    </source>
</evidence>
<dbReference type="PROSITE" id="PS50928">
    <property type="entry name" value="ABC_TM1"/>
    <property type="match status" value="1"/>
</dbReference>
<dbReference type="Proteomes" id="UP000198935">
    <property type="component" value="Unassembled WGS sequence"/>
</dbReference>
<evidence type="ECO:0000313" key="10">
    <source>
        <dbReference type="Proteomes" id="UP000198935"/>
    </source>
</evidence>
<dbReference type="PANTHER" id="PTHR30193">
    <property type="entry name" value="ABC TRANSPORTER PERMEASE PROTEIN"/>
    <property type="match status" value="1"/>
</dbReference>
<reference evidence="10" key="1">
    <citation type="submission" date="2016-10" db="EMBL/GenBank/DDBJ databases">
        <authorList>
            <person name="Varghese N."/>
            <person name="Submissions S."/>
        </authorList>
    </citation>
    <scope>NUCLEOTIDE SEQUENCE [LARGE SCALE GENOMIC DNA]</scope>
    <source>
        <strain evidence="10">SP</strain>
    </source>
</reference>
<evidence type="ECO:0000259" key="8">
    <source>
        <dbReference type="PROSITE" id="PS50928"/>
    </source>
</evidence>
<comment type="similarity">
    <text evidence="7">Belongs to the binding-protein-dependent transport system permease family.</text>
</comment>
<dbReference type="GO" id="GO:0055085">
    <property type="term" value="P:transmembrane transport"/>
    <property type="evidence" value="ECO:0007669"/>
    <property type="project" value="InterPro"/>
</dbReference>
<keyword evidence="6 7" id="KW-0472">Membrane</keyword>
<keyword evidence="10" id="KW-1185">Reference proteome</keyword>
<dbReference type="OrthoDB" id="9786413at2"/>
<accession>A0A1H3FYF0</accession>
<evidence type="ECO:0000256" key="7">
    <source>
        <dbReference type="RuleBase" id="RU363032"/>
    </source>
</evidence>
<dbReference type="PANTHER" id="PTHR30193:SF41">
    <property type="entry name" value="DIACETYLCHITOBIOSE UPTAKE SYSTEM PERMEASE PROTEIN NGCF"/>
    <property type="match status" value="1"/>
</dbReference>
<proteinExistence type="inferred from homology"/>
<feature type="transmembrane region" description="Helical" evidence="7">
    <location>
        <begin position="151"/>
        <end position="173"/>
    </location>
</feature>
<evidence type="ECO:0000256" key="6">
    <source>
        <dbReference type="ARBA" id="ARBA00023136"/>
    </source>
</evidence>
<dbReference type="CDD" id="cd06261">
    <property type="entry name" value="TM_PBP2"/>
    <property type="match status" value="1"/>
</dbReference>
<keyword evidence="4 7" id="KW-0812">Transmembrane</keyword>
<dbReference type="EMBL" id="FNPI01000001">
    <property type="protein sequence ID" value="SDX96021.1"/>
    <property type="molecule type" value="Genomic_DNA"/>
</dbReference>
<keyword evidence="5 7" id="KW-1133">Transmembrane helix</keyword>
<dbReference type="STRING" id="1503961.SAMN05421736_10111"/>
<name>A0A1H3FYF0_9BACI</name>
<dbReference type="GO" id="GO:0005886">
    <property type="term" value="C:plasma membrane"/>
    <property type="evidence" value="ECO:0007669"/>
    <property type="project" value="UniProtKB-SubCell"/>
</dbReference>
<feature type="transmembrane region" description="Helical" evidence="7">
    <location>
        <begin position="201"/>
        <end position="220"/>
    </location>
</feature>
<protein>
    <submittedName>
        <fullName evidence="9">Raffinose/stachyose/melibiose transport system permease protein</fullName>
    </submittedName>
</protein>
<gene>
    <name evidence="9" type="ORF">SAMN05421736_10111</name>
</gene>
<organism evidence="9 10">
    <name type="scientific">Evansella caseinilytica</name>
    <dbReference type="NCBI Taxonomy" id="1503961"/>
    <lineage>
        <taxon>Bacteria</taxon>
        <taxon>Bacillati</taxon>
        <taxon>Bacillota</taxon>
        <taxon>Bacilli</taxon>
        <taxon>Bacillales</taxon>
        <taxon>Bacillaceae</taxon>
        <taxon>Evansella</taxon>
    </lineage>
</organism>